<evidence type="ECO:0000313" key="3">
    <source>
        <dbReference type="Proteomes" id="UP000481861"/>
    </source>
</evidence>
<organism evidence="2 3">
    <name type="scientific">Massariosphaeria phaeospora</name>
    <dbReference type="NCBI Taxonomy" id="100035"/>
    <lineage>
        <taxon>Eukaryota</taxon>
        <taxon>Fungi</taxon>
        <taxon>Dikarya</taxon>
        <taxon>Ascomycota</taxon>
        <taxon>Pezizomycotina</taxon>
        <taxon>Dothideomycetes</taxon>
        <taxon>Pleosporomycetidae</taxon>
        <taxon>Pleosporales</taxon>
        <taxon>Pleosporales incertae sedis</taxon>
        <taxon>Massariosphaeria</taxon>
    </lineage>
</organism>
<dbReference type="Proteomes" id="UP000481861">
    <property type="component" value="Unassembled WGS sequence"/>
</dbReference>
<keyword evidence="3" id="KW-1185">Reference proteome</keyword>
<keyword evidence="1" id="KW-0472">Membrane</keyword>
<dbReference type="AlphaFoldDB" id="A0A7C8I2S1"/>
<feature type="transmembrane region" description="Helical" evidence="1">
    <location>
        <begin position="131"/>
        <end position="147"/>
    </location>
</feature>
<comment type="caution">
    <text evidence="2">The sequence shown here is derived from an EMBL/GenBank/DDBJ whole genome shotgun (WGS) entry which is preliminary data.</text>
</comment>
<name>A0A7C8I2S1_9PLEO</name>
<keyword evidence="1" id="KW-1133">Transmembrane helix</keyword>
<evidence type="ECO:0000256" key="1">
    <source>
        <dbReference type="SAM" id="Phobius"/>
    </source>
</evidence>
<reference evidence="2 3" key="1">
    <citation type="submission" date="2020-01" db="EMBL/GenBank/DDBJ databases">
        <authorList>
            <consortium name="DOE Joint Genome Institute"/>
            <person name="Haridas S."/>
            <person name="Albert R."/>
            <person name="Binder M."/>
            <person name="Bloem J."/>
            <person name="Labutti K."/>
            <person name="Salamov A."/>
            <person name="Andreopoulos B."/>
            <person name="Baker S.E."/>
            <person name="Barry K."/>
            <person name="Bills G."/>
            <person name="Bluhm B.H."/>
            <person name="Cannon C."/>
            <person name="Castanera R."/>
            <person name="Culley D.E."/>
            <person name="Daum C."/>
            <person name="Ezra D."/>
            <person name="Gonzalez J.B."/>
            <person name="Henrissat B."/>
            <person name="Kuo A."/>
            <person name="Liang C."/>
            <person name="Lipzen A."/>
            <person name="Lutzoni F."/>
            <person name="Magnuson J."/>
            <person name="Mondo S."/>
            <person name="Nolan M."/>
            <person name="Ohm R."/>
            <person name="Pangilinan J."/>
            <person name="Park H.-J.H."/>
            <person name="Ramirez L."/>
            <person name="Alfaro M."/>
            <person name="Sun H."/>
            <person name="Tritt A."/>
            <person name="Yoshinaga Y."/>
            <person name="Zwiers L.-H.L."/>
            <person name="Turgeon B.G."/>
            <person name="Goodwin S.B."/>
            <person name="Spatafora J.W."/>
            <person name="Crous P.W."/>
            <person name="Grigoriev I.V."/>
        </authorList>
    </citation>
    <scope>NUCLEOTIDE SEQUENCE [LARGE SCALE GENOMIC DNA]</scope>
    <source>
        <strain evidence="2 3">CBS 611.86</strain>
    </source>
</reference>
<gene>
    <name evidence="2" type="ORF">BDV95DRAFT_577046</name>
</gene>
<accession>A0A7C8I2S1</accession>
<evidence type="ECO:0000313" key="2">
    <source>
        <dbReference type="EMBL" id="KAF2869317.1"/>
    </source>
</evidence>
<dbReference type="EMBL" id="JAADJZ010000016">
    <property type="protein sequence ID" value="KAF2869317.1"/>
    <property type="molecule type" value="Genomic_DNA"/>
</dbReference>
<keyword evidence="1" id="KW-0812">Transmembrane</keyword>
<proteinExistence type="predicted"/>
<sequence>MLRWLGGRGCNHRGTGACREGAGRARKGAGEVAECANGRRVTRRVHLGMQWARAGQRGPREQRGRRLRRLRLAGRGPRARLSTAIEHKLRLLSPCATSSWHRRWARSRDAGSSGPGRRPVAARACGCSARASWALLLLLLLLLLLAMRPRSARCWRRTTATSTGRPQHVAVQAGQWGSGWAAIARGRLTGLRRERDGSFQG</sequence>
<protein>
    <submittedName>
        <fullName evidence="2">Uncharacterized protein</fullName>
    </submittedName>
</protein>